<evidence type="ECO:0000313" key="2">
    <source>
        <dbReference type="Proteomes" id="UP001229421"/>
    </source>
</evidence>
<reference evidence="1" key="1">
    <citation type="journal article" date="2023" name="bioRxiv">
        <title>Improved chromosome-level genome assembly for marigold (Tagetes erecta).</title>
        <authorList>
            <person name="Jiang F."/>
            <person name="Yuan L."/>
            <person name="Wang S."/>
            <person name="Wang H."/>
            <person name="Xu D."/>
            <person name="Wang A."/>
            <person name="Fan W."/>
        </authorList>
    </citation>
    <scope>NUCLEOTIDE SEQUENCE</scope>
    <source>
        <strain evidence="1">WSJ</strain>
        <tissue evidence="1">Leaf</tissue>
    </source>
</reference>
<protein>
    <submittedName>
        <fullName evidence="1">Uncharacterized protein</fullName>
    </submittedName>
</protein>
<organism evidence="1 2">
    <name type="scientific">Tagetes erecta</name>
    <name type="common">African marigold</name>
    <dbReference type="NCBI Taxonomy" id="13708"/>
    <lineage>
        <taxon>Eukaryota</taxon>
        <taxon>Viridiplantae</taxon>
        <taxon>Streptophyta</taxon>
        <taxon>Embryophyta</taxon>
        <taxon>Tracheophyta</taxon>
        <taxon>Spermatophyta</taxon>
        <taxon>Magnoliopsida</taxon>
        <taxon>eudicotyledons</taxon>
        <taxon>Gunneridae</taxon>
        <taxon>Pentapetalae</taxon>
        <taxon>asterids</taxon>
        <taxon>campanulids</taxon>
        <taxon>Asterales</taxon>
        <taxon>Asteraceae</taxon>
        <taxon>Asteroideae</taxon>
        <taxon>Heliantheae alliance</taxon>
        <taxon>Tageteae</taxon>
        <taxon>Tagetes</taxon>
    </lineage>
</organism>
<keyword evidence="2" id="KW-1185">Reference proteome</keyword>
<gene>
    <name evidence="1" type="ORF">QVD17_10867</name>
</gene>
<accession>A0AAD8L202</accession>
<comment type="caution">
    <text evidence="1">The sequence shown here is derived from an EMBL/GenBank/DDBJ whole genome shotgun (WGS) entry which is preliminary data.</text>
</comment>
<proteinExistence type="predicted"/>
<dbReference type="AlphaFoldDB" id="A0AAD8L202"/>
<evidence type="ECO:0000313" key="1">
    <source>
        <dbReference type="EMBL" id="KAK1433949.1"/>
    </source>
</evidence>
<sequence length="66" mass="7651">MNKRQLRKILIISQSDDLVKIKYWVGSKWLYEPEGATGPVNLLSTMDVPFFRRFIALPTINRQVGT</sequence>
<dbReference type="EMBL" id="JAUHHV010000002">
    <property type="protein sequence ID" value="KAK1433949.1"/>
    <property type="molecule type" value="Genomic_DNA"/>
</dbReference>
<dbReference type="Proteomes" id="UP001229421">
    <property type="component" value="Unassembled WGS sequence"/>
</dbReference>
<name>A0AAD8L202_TARER</name>